<accession>A0A375E5U4</accession>
<dbReference type="EMBL" id="OFTH01000024">
    <property type="protein sequence ID" value="SOZ61960.1"/>
    <property type="molecule type" value="Genomic_DNA"/>
</dbReference>
<keyword evidence="2 3" id="KW-0812">Transmembrane</keyword>
<dbReference type="Proteomes" id="UP000256952">
    <property type="component" value="Chromosome CBM2613_a"/>
</dbReference>
<gene>
    <name evidence="3" type="ORF">CBM2613_A300073</name>
</gene>
<evidence type="ECO:0000256" key="2">
    <source>
        <dbReference type="SAM" id="Phobius"/>
    </source>
</evidence>
<comment type="caution">
    <text evidence="3">The sequence shown here is derived from an EMBL/GenBank/DDBJ whole genome shotgun (WGS) entry which is preliminary data.</text>
</comment>
<feature type="compositionally biased region" description="Basic and acidic residues" evidence="1">
    <location>
        <begin position="72"/>
        <end position="87"/>
    </location>
</feature>
<sequence>MMAGIHEADLHAYADGQLAGARRAAVEAYLAQHADAAAQVAAWRRQAEALHGALDPVLNEPVPLAALPPGLHGDHGRNRGDGRRDGARPWPRWTMALAATCASVALLAVGGTLGWLAHDRLGGGTLVLAPGERFAREALATHAVYAPEMRHPVEVAATEEAHLVAWLSKRLGTALQVPDLRAQGFHLIGGRLGVAEGGPSAILMYEADDGTRLSLQLRRMAQGTPDTGFRVERMTGEGARRRAPGRDPMMAFYWIDRDLGFALAGPLERARLLTLAQVVYQQYQGG</sequence>
<keyword evidence="2" id="KW-1133">Transmembrane helix</keyword>
<feature type="region of interest" description="Disordered" evidence="1">
    <location>
        <begin position="65"/>
        <end position="87"/>
    </location>
</feature>
<evidence type="ECO:0000256" key="1">
    <source>
        <dbReference type="SAM" id="MobiDB-lite"/>
    </source>
</evidence>
<evidence type="ECO:0000313" key="3">
    <source>
        <dbReference type="EMBL" id="SOZ61960.1"/>
    </source>
</evidence>
<keyword evidence="2" id="KW-0472">Membrane</keyword>
<protein>
    <submittedName>
        <fullName evidence="3">Transmembrane transcriptional regulator (Anti-sigma factor)</fullName>
    </submittedName>
</protein>
<name>A0A375E5U4_9BURK</name>
<feature type="transmembrane region" description="Helical" evidence="2">
    <location>
        <begin position="93"/>
        <end position="117"/>
    </location>
</feature>
<dbReference type="AlphaFoldDB" id="A0A375E5U4"/>
<dbReference type="RefSeq" id="WP_116309836.1">
    <property type="nucleotide sequence ID" value="NZ_LT976967.1"/>
</dbReference>
<proteinExistence type="predicted"/>
<reference evidence="3" key="1">
    <citation type="submission" date="2018-01" db="EMBL/GenBank/DDBJ databases">
        <authorList>
            <person name="Clerissi C."/>
        </authorList>
    </citation>
    <scope>NUCLEOTIDE SEQUENCE</scope>
    <source>
        <strain evidence="3">Cupriavidus taiwanensis STM 8556</strain>
    </source>
</reference>
<organism evidence="3">
    <name type="scientific">Cupriavidus taiwanensis</name>
    <dbReference type="NCBI Taxonomy" id="164546"/>
    <lineage>
        <taxon>Bacteria</taxon>
        <taxon>Pseudomonadati</taxon>
        <taxon>Pseudomonadota</taxon>
        <taxon>Betaproteobacteria</taxon>
        <taxon>Burkholderiales</taxon>
        <taxon>Burkholderiaceae</taxon>
        <taxon>Cupriavidus</taxon>
    </lineage>
</organism>